<dbReference type="PANTHER" id="PTHR30050:SF5">
    <property type="entry name" value="DNAA REGULATORY INACTIVATOR HDA"/>
    <property type="match status" value="1"/>
</dbReference>
<accession>A0A3B0YA46</accession>
<feature type="domain" description="Chromosomal replication initiator protein DnaA ATPAse" evidence="1">
    <location>
        <begin position="16"/>
        <end position="161"/>
    </location>
</feature>
<dbReference type="GO" id="GO:0006270">
    <property type="term" value="P:DNA replication initiation"/>
    <property type="evidence" value="ECO:0007669"/>
    <property type="project" value="TreeGrafter"/>
</dbReference>
<protein>
    <submittedName>
        <fullName evidence="3">Chromosomal replication initiator protein DnaA</fullName>
    </submittedName>
</protein>
<dbReference type="AlphaFoldDB" id="A0A3B0YA46"/>
<dbReference type="Gene3D" id="3.40.50.300">
    <property type="entry name" value="P-loop containing nucleotide triphosphate hydrolases"/>
    <property type="match status" value="1"/>
</dbReference>
<dbReference type="GO" id="GO:0032297">
    <property type="term" value="P:negative regulation of DNA-templated DNA replication initiation"/>
    <property type="evidence" value="ECO:0007669"/>
    <property type="project" value="InterPro"/>
</dbReference>
<sequence>MPPDEIKVQIPLGVSLSDTYTFDNFLPAANGLVTKSLLDCLQEDEFQFIFLWGAKNSGKSHLLQACCAQAASQGESASYTPCHKFHSAGSNSLEGLDNMRLVCIDSIDKVAGKPDWEETLFALYNALRDHNGVLIVSAEHNILECGFQLPDLLSRMQWGLSLRLLLLTDEEKTEALMLRCQIRGIDINIDVINWLIKHITRDMESLYQFMDQAIEQAIKQGRRITIPFIKSLEDGQL</sequence>
<gene>
    <name evidence="3" type="ORF">MNBD_GAMMA12-997</name>
</gene>
<dbReference type="NCBIfam" id="TIGR03420">
    <property type="entry name" value="DnaA_homol_Hda"/>
    <property type="match status" value="1"/>
</dbReference>
<dbReference type="InterPro" id="IPR017788">
    <property type="entry name" value="Hda"/>
</dbReference>
<dbReference type="Gene3D" id="1.10.8.60">
    <property type="match status" value="1"/>
</dbReference>
<evidence type="ECO:0000313" key="3">
    <source>
        <dbReference type="EMBL" id="VAW77678.1"/>
    </source>
</evidence>
<dbReference type="InterPro" id="IPR027417">
    <property type="entry name" value="P-loop_NTPase"/>
</dbReference>
<reference evidence="3" key="1">
    <citation type="submission" date="2018-06" db="EMBL/GenBank/DDBJ databases">
        <authorList>
            <person name="Zhirakovskaya E."/>
        </authorList>
    </citation>
    <scope>NUCLEOTIDE SEQUENCE</scope>
</reference>
<organism evidence="3">
    <name type="scientific">hydrothermal vent metagenome</name>
    <dbReference type="NCBI Taxonomy" id="652676"/>
    <lineage>
        <taxon>unclassified sequences</taxon>
        <taxon>metagenomes</taxon>
        <taxon>ecological metagenomes</taxon>
    </lineage>
</organism>
<feature type="domain" description="Hda lid" evidence="2">
    <location>
        <begin position="169"/>
        <end position="231"/>
    </location>
</feature>
<dbReference type="InterPro" id="IPR055199">
    <property type="entry name" value="Hda_lid"/>
</dbReference>
<dbReference type="Pfam" id="PF00308">
    <property type="entry name" value="Bac_DnaA"/>
    <property type="match status" value="1"/>
</dbReference>
<dbReference type="Pfam" id="PF22688">
    <property type="entry name" value="Hda_lid"/>
    <property type="match status" value="1"/>
</dbReference>
<dbReference type="EMBL" id="UOFL01000133">
    <property type="protein sequence ID" value="VAW77678.1"/>
    <property type="molecule type" value="Genomic_DNA"/>
</dbReference>
<dbReference type="SUPFAM" id="SSF52540">
    <property type="entry name" value="P-loop containing nucleoside triphosphate hydrolases"/>
    <property type="match status" value="1"/>
</dbReference>
<proteinExistence type="predicted"/>
<name>A0A3B0YA46_9ZZZZ</name>
<dbReference type="InterPro" id="IPR013317">
    <property type="entry name" value="DnaA_dom"/>
</dbReference>
<evidence type="ECO:0000259" key="2">
    <source>
        <dbReference type="Pfam" id="PF22688"/>
    </source>
</evidence>
<evidence type="ECO:0000259" key="1">
    <source>
        <dbReference type="Pfam" id="PF00308"/>
    </source>
</evidence>
<dbReference type="PANTHER" id="PTHR30050">
    <property type="entry name" value="CHROMOSOMAL REPLICATION INITIATOR PROTEIN DNAA"/>
    <property type="match status" value="1"/>
</dbReference>